<dbReference type="InParanoid" id="A0A7N2R2J7"/>
<sequence length="173" mass="19004">MEFPRERMNISDVVAQLNLIREKLLRTKICKERVQLKVVEILGTGLTLLGTFFGEAFDDFHVDIEVQKANDSIGKCQHDLDESLPGQVRALALFRGHRVTTISDGAAEFVYQATVSISGHVFSGYLYDQGFDEKNAFPSISQLHLVSSGSGRKRDASSSPIVAPSNTHPAPVS</sequence>
<dbReference type="GO" id="GO:0005634">
    <property type="term" value="C:nucleus"/>
    <property type="evidence" value="ECO:0007669"/>
    <property type="project" value="TreeGrafter"/>
</dbReference>
<dbReference type="Pfam" id="PF05142">
    <property type="entry name" value="DUF702"/>
    <property type="match status" value="1"/>
</dbReference>
<dbReference type="Gramene" id="QL04p015067:mrna">
    <property type="protein sequence ID" value="QL04p015067:mrna"/>
    <property type="gene ID" value="QL04p015067"/>
</dbReference>
<name>A0A7N2R2J7_QUELO</name>
<dbReference type="EMBL" id="LRBV02000004">
    <property type="status" value="NOT_ANNOTATED_CDS"/>
    <property type="molecule type" value="Genomic_DNA"/>
</dbReference>
<reference evidence="2 3" key="1">
    <citation type="journal article" date="2016" name="G3 (Bethesda)">
        <title>First Draft Assembly and Annotation of the Genome of a California Endemic Oak Quercus lobata Nee (Fagaceae).</title>
        <authorList>
            <person name="Sork V.L."/>
            <person name="Fitz-Gibbon S.T."/>
            <person name="Puiu D."/>
            <person name="Crepeau M."/>
            <person name="Gugger P.F."/>
            <person name="Sherman R."/>
            <person name="Stevens K."/>
            <person name="Langley C.H."/>
            <person name="Pellegrini M."/>
            <person name="Salzberg S.L."/>
        </authorList>
    </citation>
    <scope>NUCLEOTIDE SEQUENCE [LARGE SCALE GENOMIC DNA]</scope>
    <source>
        <strain evidence="2 3">cv. SW786</strain>
    </source>
</reference>
<evidence type="ECO:0000313" key="2">
    <source>
        <dbReference type="EnsemblPlants" id="QL04p015067:mrna"/>
    </source>
</evidence>
<protein>
    <submittedName>
        <fullName evidence="2">Uncharacterized protein</fullName>
    </submittedName>
</protein>
<proteinExistence type="predicted"/>
<dbReference type="GO" id="GO:0003700">
    <property type="term" value="F:DNA-binding transcription factor activity"/>
    <property type="evidence" value="ECO:0007669"/>
    <property type="project" value="InterPro"/>
</dbReference>
<dbReference type="GO" id="GO:0045893">
    <property type="term" value="P:positive regulation of DNA-templated transcription"/>
    <property type="evidence" value="ECO:0007669"/>
    <property type="project" value="TreeGrafter"/>
</dbReference>
<dbReference type="Proteomes" id="UP000594261">
    <property type="component" value="Chromosome 4"/>
</dbReference>
<reference evidence="2" key="2">
    <citation type="submission" date="2021-01" db="UniProtKB">
        <authorList>
            <consortium name="EnsemblPlants"/>
        </authorList>
    </citation>
    <scope>IDENTIFICATION</scope>
</reference>
<dbReference type="EnsemblPlants" id="QL04p015067:mrna">
    <property type="protein sequence ID" value="QL04p015067:mrna"/>
    <property type="gene ID" value="QL04p015067"/>
</dbReference>
<dbReference type="NCBIfam" id="TIGR01624">
    <property type="entry name" value="LRP1_Cterm"/>
    <property type="match status" value="1"/>
</dbReference>
<dbReference type="InterPro" id="IPR007818">
    <property type="entry name" value="SHI"/>
</dbReference>
<keyword evidence="3" id="KW-1185">Reference proteome</keyword>
<feature type="compositionally biased region" description="Polar residues" evidence="1">
    <location>
        <begin position="157"/>
        <end position="173"/>
    </location>
</feature>
<feature type="region of interest" description="Disordered" evidence="1">
    <location>
        <begin position="149"/>
        <end position="173"/>
    </location>
</feature>
<dbReference type="InterPro" id="IPR006511">
    <property type="entry name" value="SHI_C"/>
</dbReference>
<evidence type="ECO:0000313" key="3">
    <source>
        <dbReference type="Proteomes" id="UP000594261"/>
    </source>
</evidence>
<organism evidence="2 3">
    <name type="scientific">Quercus lobata</name>
    <name type="common">Valley oak</name>
    <dbReference type="NCBI Taxonomy" id="97700"/>
    <lineage>
        <taxon>Eukaryota</taxon>
        <taxon>Viridiplantae</taxon>
        <taxon>Streptophyta</taxon>
        <taxon>Embryophyta</taxon>
        <taxon>Tracheophyta</taxon>
        <taxon>Spermatophyta</taxon>
        <taxon>Magnoliopsida</taxon>
        <taxon>eudicotyledons</taxon>
        <taxon>Gunneridae</taxon>
        <taxon>Pentapetalae</taxon>
        <taxon>rosids</taxon>
        <taxon>fabids</taxon>
        <taxon>Fagales</taxon>
        <taxon>Fagaceae</taxon>
        <taxon>Quercus</taxon>
    </lineage>
</organism>
<evidence type="ECO:0000256" key="1">
    <source>
        <dbReference type="SAM" id="MobiDB-lite"/>
    </source>
</evidence>
<dbReference type="PANTHER" id="PTHR31604">
    <property type="entry name" value="PROTEIN LATERAL ROOT PRIMORDIUM 1"/>
    <property type="match status" value="1"/>
</dbReference>
<dbReference type="PANTHER" id="PTHR31604:SF28">
    <property type="entry name" value="PROTEIN SHI RELATED SEQUENCE 6"/>
    <property type="match status" value="1"/>
</dbReference>
<dbReference type="AlphaFoldDB" id="A0A7N2R2J7"/>
<accession>A0A7N2R2J7</accession>
<dbReference type="GO" id="GO:0003677">
    <property type="term" value="F:DNA binding"/>
    <property type="evidence" value="ECO:0007669"/>
    <property type="project" value="TreeGrafter"/>
</dbReference>